<name>A0A445FE50_GLYSO</name>
<gene>
    <name evidence="2" type="ORF">D0Y65_050925</name>
</gene>
<dbReference type="AlphaFoldDB" id="A0A445FE50"/>
<accession>A0A445FE50</accession>
<dbReference type="Proteomes" id="UP000289340">
    <property type="component" value="Chromosome 19"/>
</dbReference>
<evidence type="ECO:0000313" key="3">
    <source>
        <dbReference type="Proteomes" id="UP000289340"/>
    </source>
</evidence>
<feature type="compositionally biased region" description="Low complexity" evidence="1">
    <location>
        <begin position="80"/>
        <end position="96"/>
    </location>
</feature>
<feature type="compositionally biased region" description="Polar residues" evidence="1">
    <location>
        <begin position="99"/>
        <end position="108"/>
    </location>
</feature>
<evidence type="ECO:0000256" key="1">
    <source>
        <dbReference type="SAM" id="MobiDB-lite"/>
    </source>
</evidence>
<protein>
    <submittedName>
        <fullName evidence="2">Uncharacterized protein</fullName>
    </submittedName>
</protein>
<dbReference type="EMBL" id="QZWG01000019">
    <property type="protein sequence ID" value="RZB47084.1"/>
    <property type="molecule type" value="Genomic_DNA"/>
</dbReference>
<sequence>MVWIRFPGLNLFFYDESILMALAAVVENPVRVDSNTLDVRRGCFARVCVEVDFNKPVAEKVVGSSKGISGEAPRIPVQPPSQGGTSSGQTSAATPQGVPPTSSSITNSINAHSMANHDKTIVTANQQLSKENVTQPGEPVNGEWLVVRRKNHKNQVEKKQKDFVFKGLQGFFFNLFKNQIQSANQEAYLSNHGHVIANLDANNEKKILPEVISKSKHPRKDIDTPIVQMLKNASLAKQKVWKKCHVGMAVAIVGPSTSKSPNVNNVDHEGTLAMDIQQPSLGNVEELNTQKEFIDNAM</sequence>
<feature type="region of interest" description="Disordered" evidence="1">
    <location>
        <begin position="63"/>
        <end position="108"/>
    </location>
</feature>
<proteinExistence type="predicted"/>
<keyword evidence="3" id="KW-1185">Reference proteome</keyword>
<dbReference type="PANTHER" id="PTHR31286:SF171">
    <property type="entry name" value="CCHC-TYPE DOMAIN-CONTAINING PROTEIN"/>
    <property type="match status" value="1"/>
</dbReference>
<evidence type="ECO:0000313" key="2">
    <source>
        <dbReference type="EMBL" id="RZB47084.1"/>
    </source>
</evidence>
<reference evidence="2 3" key="1">
    <citation type="submission" date="2018-09" db="EMBL/GenBank/DDBJ databases">
        <title>A high-quality reference genome of wild soybean provides a powerful tool to mine soybean genomes.</title>
        <authorList>
            <person name="Xie M."/>
            <person name="Chung C.Y.L."/>
            <person name="Li M.-W."/>
            <person name="Wong F.-L."/>
            <person name="Chan T.-F."/>
            <person name="Lam H.-M."/>
        </authorList>
    </citation>
    <scope>NUCLEOTIDE SEQUENCE [LARGE SCALE GENOMIC DNA]</scope>
    <source>
        <strain evidence="3">cv. W05</strain>
        <tissue evidence="2">Hypocotyl of etiolated seedlings</tissue>
    </source>
</reference>
<dbReference type="PANTHER" id="PTHR31286">
    <property type="entry name" value="GLYCINE-RICH CELL WALL STRUCTURAL PROTEIN 1.8-LIKE"/>
    <property type="match status" value="1"/>
</dbReference>
<comment type="caution">
    <text evidence="2">The sequence shown here is derived from an EMBL/GenBank/DDBJ whole genome shotgun (WGS) entry which is preliminary data.</text>
</comment>
<dbReference type="InterPro" id="IPR040256">
    <property type="entry name" value="At4g02000-like"/>
</dbReference>
<organism evidence="2 3">
    <name type="scientific">Glycine soja</name>
    <name type="common">Wild soybean</name>
    <dbReference type="NCBI Taxonomy" id="3848"/>
    <lineage>
        <taxon>Eukaryota</taxon>
        <taxon>Viridiplantae</taxon>
        <taxon>Streptophyta</taxon>
        <taxon>Embryophyta</taxon>
        <taxon>Tracheophyta</taxon>
        <taxon>Spermatophyta</taxon>
        <taxon>Magnoliopsida</taxon>
        <taxon>eudicotyledons</taxon>
        <taxon>Gunneridae</taxon>
        <taxon>Pentapetalae</taxon>
        <taxon>rosids</taxon>
        <taxon>fabids</taxon>
        <taxon>Fabales</taxon>
        <taxon>Fabaceae</taxon>
        <taxon>Papilionoideae</taxon>
        <taxon>50 kb inversion clade</taxon>
        <taxon>NPAAA clade</taxon>
        <taxon>indigoferoid/millettioid clade</taxon>
        <taxon>Phaseoleae</taxon>
        <taxon>Glycine</taxon>
        <taxon>Glycine subgen. Soja</taxon>
    </lineage>
</organism>